<evidence type="ECO:0000313" key="9">
    <source>
        <dbReference type="EMBL" id="CAB4338527.1"/>
    </source>
</evidence>
<dbReference type="Gene3D" id="3.30.565.10">
    <property type="entry name" value="Histidine kinase-like ATPase, C-terminal domain"/>
    <property type="match status" value="1"/>
</dbReference>
<dbReference type="EMBL" id="CAEZZW010000001">
    <property type="protein sequence ID" value="CAB4773522.1"/>
    <property type="molecule type" value="Genomic_DNA"/>
</dbReference>
<keyword evidence="4" id="KW-0812">Transmembrane</keyword>
<dbReference type="SUPFAM" id="SSF55874">
    <property type="entry name" value="ATPase domain of HSP90 chaperone/DNA topoisomerase II/histidine kinase"/>
    <property type="match status" value="1"/>
</dbReference>
<organism evidence="12">
    <name type="scientific">freshwater metagenome</name>
    <dbReference type="NCBI Taxonomy" id="449393"/>
    <lineage>
        <taxon>unclassified sequences</taxon>
        <taxon>metagenomes</taxon>
        <taxon>ecological metagenomes</taxon>
    </lineage>
</organism>
<name>A0A6J6VM70_9ZZZZ</name>
<dbReference type="InterPro" id="IPR050482">
    <property type="entry name" value="Sensor_HK_TwoCompSys"/>
</dbReference>
<dbReference type="CDD" id="cd16917">
    <property type="entry name" value="HATPase_UhpB-NarQ-NarX-like"/>
    <property type="match status" value="1"/>
</dbReference>
<sequence length="202" mass="22179">MTSSERIRLAQELHDGIAQDLVGIGYQLDLLVGDLETTPESKKQLRKLRFDIDDVITRVRREMFELRASATPSISEGLVQLIKENCPGLTTSLELAEIQLPPQAHQQVLKIAKEIFRNIYAHSHASFISISLKHADSVAELEIADNGIGGPMHKSERFGLLGARERASDIGGTLGWITDTGGTKVLLRIPTFASDRSDDGHG</sequence>
<accession>A0A6J6VM70</accession>
<comment type="subcellular location">
    <subcellularLocation>
        <location evidence="1">Cell membrane</location>
        <topology evidence="1">Multi-pass membrane protein</topology>
    </subcellularLocation>
</comment>
<dbReference type="Gene3D" id="1.20.5.1930">
    <property type="match status" value="1"/>
</dbReference>
<dbReference type="Pfam" id="PF07730">
    <property type="entry name" value="HisKA_3"/>
    <property type="match status" value="1"/>
</dbReference>
<dbReference type="EMBL" id="CAFBQX010000001">
    <property type="protein sequence ID" value="CAB5069691.1"/>
    <property type="molecule type" value="Genomic_DNA"/>
</dbReference>
<evidence type="ECO:0000256" key="2">
    <source>
        <dbReference type="ARBA" id="ARBA00022475"/>
    </source>
</evidence>
<reference evidence="12" key="1">
    <citation type="submission" date="2020-05" db="EMBL/GenBank/DDBJ databases">
        <authorList>
            <person name="Chiriac C."/>
            <person name="Salcher M."/>
            <person name="Ghai R."/>
            <person name="Kavagutti S V."/>
        </authorList>
    </citation>
    <scope>NUCLEOTIDE SEQUENCE</scope>
</reference>
<dbReference type="PANTHER" id="PTHR24421">
    <property type="entry name" value="NITRATE/NITRITE SENSOR PROTEIN NARX-RELATED"/>
    <property type="match status" value="1"/>
</dbReference>
<dbReference type="EMBL" id="CAESAE010000004">
    <property type="protein sequence ID" value="CAB4338527.1"/>
    <property type="molecule type" value="Genomic_DNA"/>
</dbReference>
<dbReference type="AlphaFoldDB" id="A0A6J6VM70"/>
<evidence type="ECO:0000313" key="12">
    <source>
        <dbReference type="EMBL" id="CAB4773522.1"/>
    </source>
</evidence>
<dbReference type="InterPro" id="IPR011712">
    <property type="entry name" value="Sig_transdc_His_kin_sub3_dim/P"/>
</dbReference>
<dbReference type="GO" id="GO:0000155">
    <property type="term" value="F:phosphorelay sensor kinase activity"/>
    <property type="evidence" value="ECO:0007669"/>
    <property type="project" value="InterPro"/>
</dbReference>
<feature type="domain" description="Signal transduction histidine kinase subgroup 3 dimerisation and phosphoacceptor" evidence="8">
    <location>
        <begin position="5"/>
        <end position="69"/>
    </location>
</feature>
<evidence type="ECO:0000256" key="5">
    <source>
        <dbReference type="ARBA" id="ARBA00022777"/>
    </source>
</evidence>
<gene>
    <name evidence="10" type="ORF">UFOPK2510_00956</name>
    <name evidence="11" type="ORF">UFOPK2718_01075</name>
    <name evidence="12" type="ORF">UFOPK2936_00355</name>
    <name evidence="13" type="ORF">UFOPK3174_01186</name>
    <name evidence="14" type="ORF">UFOPK3328_00305</name>
    <name evidence="15" type="ORF">UFOPK3779_00770</name>
    <name evidence="16" type="ORF">UFOPK3913_00228</name>
    <name evidence="9" type="ORF">UFOPK4107_00799</name>
    <name evidence="17" type="ORF">UFOPK4403_00074</name>
</gene>
<keyword evidence="5" id="KW-0418">Kinase</keyword>
<keyword evidence="7" id="KW-0472">Membrane</keyword>
<evidence type="ECO:0000313" key="16">
    <source>
        <dbReference type="EMBL" id="CAB4969334.1"/>
    </source>
</evidence>
<proteinExistence type="predicted"/>
<dbReference type="InterPro" id="IPR036890">
    <property type="entry name" value="HATPase_C_sf"/>
</dbReference>
<evidence type="ECO:0000256" key="1">
    <source>
        <dbReference type="ARBA" id="ARBA00004651"/>
    </source>
</evidence>
<evidence type="ECO:0000313" key="15">
    <source>
        <dbReference type="EMBL" id="CAB4944287.1"/>
    </source>
</evidence>
<keyword evidence="3" id="KW-0808">Transferase</keyword>
<evidence type="ECO:0000259" key="8">
    <source>
        <dbReference type="Pfam" id="PF07730"/>
    </source>
</evidence>
<evidence type="ECO:0000313" key="11">
    <source>
        <dbReference type="EMBL" id="CAB4728482.1"/>
    </source>
</evidence>
<evidence type="ECO:0000313" key="17">
    <source>
        <dbReference type="EMBL" id="CAB5069691.1"/>
    </source>
</evidence>
<dbReference type="EMBL" id="CAFABH010000022">
    <property type="protein sequence ID" value="CAB4831774.1"/>
    <property type="molecule type" value="Genomic_DNA"/>
</dbReference>
<evidence type="ECO:0000313" key="13">
    <source>
        <dbReference type="EMBL" id="CAB4831774.1"/>
    </source>
</evidence>
<keyword evidence="6" id="KW-1133">Transmembrane helix</keyword>
<dbReference type="EMBL" id="CAEZXO010000005">
    <property type="protein sequence ID" value="CAB4695262.1"/>
    <property type="molecule type" value="Genomic_DNA"/>
</dbReference>
<evidence type="ECO:0000256" key="4">
    <source>
        <dbReference type="ARBA" id="ARBA00022692"/>
    </source>
</evidence>
<evidence type="ECO:0000256" key="3">
    <source>
        <dbReference type="ARBA" id="ARBA00022679"/>
    </source>
</evidence>
<dbReference type="EMBL" id="CAFBLD010000002">
    <property type="protein sequence ID" value="CAB4858046.1"/>
    <property type="molecule type" value="Genomic_DNA"/>
</dbReference>
<dbReference type="EMBL" id="CAFBNH010000004">
    <property type="protein sequence ID" value="CAB4944287.1"/>
    <property type="molecule type" value="Genomic_DNA"/>
</dbReference>
<evidence type="ECO:0000313" key="10">
    <source>
        <dbReference type="EMBL" id="CAB4695262.1"/>
    </source>
</evidence>
<dbReference type="GO" id="GO:0005886">
    <property type="term" value="C:plasma membrane"/>
    <property type="evidence" value="ECO:0007669"/>
    <property type="project" value="UniProtKB-SubCell"/>
</dbReference>
<evidence type="ECO:0000313" key="14">
    <source>
        <dbReference type="EMBL" id="CAB4858046.1"/>
    </source>
</evidence>
<dbReference type="GO" id="GO:0046983">
    <property type="term" value="F:protein dimerization activity"/>
    <property type="evidence" value="ECO:0007669"/>
    <property type="project" value="InterPro"/>
</dbReference>
<protein>
    <submittedName>
        <fullName evidence="12">Unannotated protein</fullName>
    </submittedName>
</protein>
<evidence type="ECO:0000256" key="6">
    <source>
        <dbReference type="ARBA" id="ARBA00022989"/>
    </source>
</evidence>
<evidence type="ECO:0000256" key="7">
    <source>
        <dbReference type="ARBA" id="ARBA00023136"/>
    </source>
</evidence>
<keyword evidence="2" id="KW-1003">Cell membrane</keyword>
<dbReference type="PANTHER" id="PTHR24421:SF37">
    <property type="entry name" value="SENSOR HISTIDINE KINASE NARS"/>
    <property type="match status" value="1"/>
</dbReference>
<dbReference type="EMBL" id="CAFBOC010000002">
    <property type="protein sequence ID" value="CAB4969334.1"/>
    <property type="molecule type" value="Genomic_DNA"/>
</dbReference>
<dbReference type="EMBL" id="CAEZYM010000010">
    <property type="protein sequence ID" value="CAB4728482.1"/>
    <property type="molecule type" value="Genomic_DNA"/>
</dbReference>